<sequence>MKTAGWSTHRFAGQVDRSKCAVRNCCEQWTREGTHAWKTGSGATRKTTRKEDRRIVRPALVDLTVTSSTIRAAVGVAIVPQTISRYLAEANLKSKCPFRALPLTPEHRQLRLQWCQARSMWNVTDCQKVVFSEEFRFVLGTHDNRVRVWRRPGEQYNSPHTVLRHTARTAGVIVWGVIAYDSRSTLIVMRGTLTGQRYVDDILRPHVAPFLNGLSGAIFQQDNARPHTARVAQDFLRHFQTLPWPARSLDLSPVEHVWDQLKRQMPSCHSVHDLELAVQDLWAYLPQDNIRCLINSMPDRVAACIAAGGGPTSY</sequence>
<dbReference type="PANTHER" id="PTHR47326:SF1">
    <property type="entry name" value="HTH PSQ-TYPE DOMAIN-CONTAINING PROTEIN"/>
    <property type="match status" value="1"/>
</dbReference>
<dbReference type="GO" id="GO:0006313">
    <property type="term" value="P:DNA transposition"/>
    <property type="evidence" value="ECO:0007669"/>
    <property type="project" value="InterPro"/>
</dbReference>
<name>A0A8X6V6V2_TRICX</name>
<proteinExistence type="predicted"/>
<organism evidence="3 4">
    <name type="scientific">Trichonephila clavipes</name>
    <name type="common">Golden silk orbweaver</name>
    <name type="synonym">Nephila clavipes</name>
    <dbReference type="NCBI Taxonomy" id="2585209"/>
    <lineage>
        <taxon>Eukaryota</taxon>
        <taxon>Metazoa</taxon>
        <taxon>Ecdysozoa</taxon>
        <taxon>Arthropoda</taxon>
        <taxon>Chelicerata</taxon>
        <taxon>Arachnida</taxon>
        <taxon>Araneae</taxon>
        <taxon>Araneomorphae</taxon>
        <taxon>Entelegynae</taxon>
        <taxon>Araneoidea</taxon>
        <taxon>Nephilidae</taxon>
        <taxon>Trichonephila</taxon>
    </lineage>
</organism>
<comment type="caution">
    <text evidence="3">The sequence shown here is derived from an EMBL/GenBank/DDBJ whole genome shotgun (WGS) entry which is preliminary data.</text>
</comment>
<feature type="domain" description="Tc1-like transposase DDE" evidence="2">
    <location>
        <begin position="129"/>
        <end position="272"/>
    </location>
</feature>
<protein>
    <submittedName>
        <fullName evidence="3">Transposable element Tcb2 transposase</fullName>
    </submittedName>
</protein>
<evidence type="ECO:0000259" key="2">
    <source>
        <dbReference type="Pfam" id="PF13358"/>
    </source>
</evidence>
<evidence type="ECO:0000313" key="4">
    <source>
        <dbReference type="Proteomes" id="UP000887159"/>
    </source>
</evidence>
<dbReference type="InterPro" id="IPR002492">
    <property type="entry name" value="Transposase_Tc1-like"/>
</dbReference>
<gene>
    <name evidence="3" type="ORF">TNCV_2606911</name>
</gene>
<feature type="domain" description="Transposase Tc1-like" evidence="1">
    <location>
        <begin position="52"/>
        <end position="117"/>
    </location>
</feature>
<dbReference type="InterPro" id="IPR038717">
    <property type="entry name" value="Tc1-like_DDE_dom"/>
</dbReference>
<accession>A0A8X6V6V2</accession>
<dbReference type="Proteomes" id="UP000887159">
    <property type="component" value="Unassembled WGS sequence"/>
</dbReference>
<dbReference type="Pfam" id="PF01498">
    <property type="entry name" value="HTH_Tnp_Tc3_2"/>
    <property type="match status" value="1"/>
</dbReference>
<evidence type="ECO:0000259" key="1">
    <source>
        <dbReference type="Pfam" id="PF01498"/>
    </source>
</evidence>
<dbReference type="GO" id="GO:0015074">
    <property type="term" value="P:DNA integration"/>
    <property type="evidence" value="ECO:0007669"/>
    <property type="project" value="InterPro"/>
</dbReference>
<evidence type="ECO:0000313" key="3">
    <source>
        <dbReference type="EMBL" id="GFY01504.1"/>
    </source>
</evidence>
<dbReference type="PANTHER" id="PTHR47326">
    <property type="entry name" value="TRANSPOSABLE ELEMENT TC3 TRANSPOSASE-LIKE PROTEIN"/>
    <property type="match status" value="1"/>
</dbReference>
<dbReference type="InterPro" id="IPR036397">
    <property type="entry name" value="RNaseH_sf"/>
</dbReference>
<dbReference type="AlphaFoldDB" id="A0A8X6V6V2"/>
<reference evidence="3" key="1">
    <citation type="submission" date="2020-08" db="EMBL/GenBank/DDBJ databases">
        <title>Multicomponent nature underlies the extraordinary mechanical properties of spider dragline silk.</title>
        <authorList>
            <person name="Kono N."/>
            <person name="Nakamura H."/>
            <person name="Mori M."/>
            <person name="Yoshida Y."/>
            <person name="Ohtoshi R."/>
            <person name="Malay A.D."/>
            <person name="Moran D.A.P."/>
            <person name="Tomita M."/>
            <person name="Numata K."/>
            <person name="Arakawa K."/>
        </authorList>
    </citation>
    <scope>NUCLEOTIDE SEQUENCE</scope>
</reference>
<dbReference type="EMBL" id="BMAU01021229">
    <property type="protein sequence ID" value="GFY01504.1"/>
    <property type="molecule type" value="Genomic_DNA"/>
</dbReference>
<dbReference type="Pfam" id="PF13358">
    <property type="entry name" value="DDE_3"/>
    <property type="match status" value="1"/>
</dbReference>
<keyword evidence="4" id="KW-1185">Reference proteome</keyword>
<dbReference type="Gene3D" id="3.30.420.10">
    <property type="entry name" value="Ribonuclease H-like superfamily/Ribonuclease H"/>
    <property type="match status" value="1"/>
</dbReference>
<dbReference type="GO" id="GO:0003677">
    <property type="term" value="F:DNA binding"/>
    <property type="evidence" value="ECO:0007669"/>
    <property type="project" value="InterPro"/>
</dbReference>